<gene>
    <name evidence="2" type="ordered locus">TUZN_0502</name>
</gene>
<dbReference type="RefSeq" id="WP_013679334.1">
    <property type="nucleotide sequence ID" value="NC_015315.1"/>
</dbReference>
<reference evidence="2 3" key="1">
    <citation type="journal article" date="2011" name="J. Bacteriol.">
        <title>Complete genome sequence of the thermoacidophilic crenarchaeon Thermoproteus uzoniensis 768-20.</title>
        <authorList>
            <person name="Mardanov A.V."/>
            <person name="Gumerov V.M."/>
            <person name="Beletsky A.V."/>
            <person name="Prokofeva M.I."/>
            <person name="Bonch-Osmolovskaya E.A."/>
            <person name="Ravin N.V."/>
            <person name="Skryabin K.G."/>
        </authorList>
    </citation>
    <scope>NUCLEOTIDE SEQUENCE [LARGE SCALE GENOMIC DNA]</scope>
    <source>
        <strain evidence="2 3">768-20</strain>
    </source>
</reference>
<dbReference type="GeneID" id="10360047"/>
<dbReference type="OrthoDB" id="30795at2157"/>
<dbReference type="STRING" id="999630.TUZN_0502"/>
<dbReference type="SMART" id="SM00418">
    <property type="entry name" value="HTH_ARSR"/>
    <property type="match status" value="1"/>
</dbReference>
<dbReference type="PANTHER" id="PTHR34293:SF1">
    <property type="entry name" value="HTH-TYPE TRANSCRIPTIONAL REGULATOR TRMBL2"/>
    <property type="match status" value="1"/>
</dbReference>
<dbReference type="InterPro" id="IPR036390">
    <property type="entry name" value="WH_DNA-bd_sf"/>
</dbReference>
<dbReference type="KEGG" id="tuz:TUZN_0502"/>
<dbReference type="eggNOG" id="arCOG02037">
    <property type="taxonomic scope" value="Archaea"/>
</dbReference>
<dbReference type="EMBL" id="CP002590">
    <property type="protein sequence ID" value="AEA11998.1"/>
    <property type="molecule type" value="Genomic_DNA"/>
</dbReference>
<dbReference type="CDD" id="cd00090">
    <property type="entry name" value="HTH_ARSR"/>
    <property type="match status" value="1"/>
</dbReference>
<evidence type="ECO:0000313" key="3">
    <source>
        <dbReference type="Proteomes" id="UP000008138"/>
    </source>
</evidence>
<dbReference type="InterPro" id="IPR011991">
    <property type="entry name" value="ArsR-like_HTH"/>
</dbReference>
<sequence length="238" mass="26548">MNKAVLKALGLDERDLAIYALLVEKGPLTAREIAENVGVPYTKIYQHLDALEGRGFVERVEGRPARYAARPPAEVYRGLVSYASAALKALKEHMDLLQTLYESRHGKASTTFIALIRGDKVMELLEEVIRSGESAVYVALPYPELAAPRVIAAIEEESKRIEVKLLLTKRLAKYVYLPPRVDVRALEDMFGGGALGNSALLAVRHGEGLLGIHSNERYLLDIAKTYFNYLWDRAEPVR</sequence>
<dbReference type="InterPro" id="IPR051797">
    <property type="entry name" value="TrmB-like"/>
</dbReference>
<accession>F2L3D9</accession>
<evidence type="ECO:0000259" key="1">
    <source>
        <dbReference type="SMART" id="SM00418"/>
    </source>
</evidence>
<reference key="2">
    <citation type="submission" date="2011-03" db="EMBL/GenBank/DDBJ databases">
        <title>Complete genome sequence of the thermoacidophilic crenarchaeon Thermoproteus uzoniensis 768-20.</title>
        <authorList>
            <person name="Mardanov A.V."/>
            <person name="Gumerov V.M."/>
            <person name="Beletsky A.V."/>
            <person name="Prokofeva M.I."/>
            <person name="Bonch-Osmolovskaya E.A."/>
            <person name="Ravin N.V."/>
            <person name="Skryabin K.G."/>
        </authorList>
    </citation>
    <scope>NUCLEOTIDE SEQUENCE</scope>
    <source>
        <strain>768-20</strain>
    </source>
</reference>
<protein>
    <submittedName>
        <fullName evidence="2">Transcriptional regulator, TrmB</fullName>
    </submittedName>
</protein>
<dbReference type="InterPro" id="IPR001845">
    <property type="entry name" value="HTH_ArsR_DNA-bd_dom"/>
</dbReference>
<keyword evidence="3" id="KW-1185">Reference proteome</keyword>
<dbReference type="InterPro" id="IPR002831">
    <property type="entry name" value="Tscrpt_reg_TrmB_N"/>
</dbReference>
<name>F2L3D9_THEU7</name>
<dbReference type="Proteomes" id="UP000008138">
    <property type="component" value="Chromosome"/>
</dbReference>
<dbReference type="SUPFAM" id="SSF46785">
    <property type="entry name" value="Winged helix' DNA-binding domain"/>
    <property type="match status" value="1"/>
</dbReference>
<dbReference type="InterPro" id="IPR036388">
    <property type="entry name" value="WH-like_DNA-bd_sf"/>
</dbReference>
<organism evidence="2 3">
    <name type="scientific">Thermoproteus uzoniensis (strain 768-20)</name>
    <dbReference type="NCBI Taxonomy" id="999630"/>
    <lineage>
        <taxon>Archaea</taxon>
        <taxon>Thermoproteota</taxon>
        <taxon>Thermoprotei</taxon>
        <taxon>Thermoproteales</taxon>
        <taxon>Thermoproteaceae</taxon>
        <taxon>Thermoproteus</taxon>
    </lineage>
</organism>
<evidence type="ECO:0000313" key="2">
    <source>
        <dbReference type="EMBL" id="AEA11998.1"/>
    </source>
</evidence>
<proteinExistence type="predicted"/>
<feature type="domain" description="HTH arsR-type" evidence="1">
    <location>
        <begin position="4"/>
        <end position="81"/>
    </location>
</feature>
<dbReference type="Pfam" id="PF01978">
    <property type="entry name" value="TrmB"/>
    <property type="match status" value="1"/>
</dbReference>
<dbReference type="HOGENOM" id="CLU_096706_0_0_2"/>
<dbReference type="GO" id="GO:0003700">
    <property type="term" value="F:DNA-binding transcription factor activity"/>
    <property type="evidence" value="ECO:0007669"/>
    <property type="project" value="InterPro"/>
</dbReference>
<dbReference type="PANTHER" id="PTHR34293">
    <property type="entry name" value="HTH-TYPE TRANSCRIPTIONAL REGULATOR TRMBL2"/>
    <property type="match status" value="1"/>
</dbReference>
<dbReference type="Gene3D" id="1.10.10.10">
    <property type="entry name" value="Winged helix-like DNA-binding domain superfamily/Winged helix DNA-binding domain"/>
    <property type="match status" value="1"/>
</dbReference>
<dbReference type="AlphaFoldDB" id="F2L3D9"/>